<gene>
    <name evidence="1" type="ORF">ERS008530_02967</name>
</gene>
<dbReference type="AlphaFoldDB" id="A0A0T9MHD9"/>
<reference evidence="1 2" key="1">
    <citation type="submission" date="2015-03" db="EMBL/GenBank/DDBJ databases">
        <authorList>
            <person name="Murphy D."/>
        </authorList>
    </citation>
    <scope>NUCLEOTIDE SEQUENCE [LARGE SCALE GENOMIC DNA]</scope>
    <source>
        <strain evidence="1 2">BR165/97</strain>
    </source>
</reference>
<proteinExistence type="predicted"/>
<dbReference type="EMBL" id="CPZJ01000012">
    <property type="protein sequence ID" value="CNG10710.1"/>
    <property type="molecule type" value="Genomic_DNA"/>
</dbReference>
<dbReference type="Proteomes" id="UP000038750">
    <property type="component" value="Unassembled WGS sequence"/>
</dbReference>
<evidence type="ECO:0000313" key="2">
    <source>
        <dbReference type="Proteomes" id="UP000038750"/>
    </source>
</evidence>
<dbReference type="RefSeq" id="WP_050073944.1">
    <property type="nucleotide sequence ID" value="NZ_CPZJ01000012.1"/>
</dbReference>
<dbReference type="OrthoDB" id="6638444at2"/>
<name>A0A0T9MHD9_YERIN</name>
<protein>
    <submittedName>
        <fullName evidence="1">Uncharacterized protein</fullName>
    </submittedName>
</protein>
<accession>A0A0T9MHD9</accession>
<evidence type="ECO:0000313" key="1">
    <source>
        <dbReference type="EMBL" id="CNG10710.1"/>
    </source>
</evidence>
<sequence length="216" mass="24549">MSDKKEFNLPKDLNSRDNILKWHDYIDEKSMEAASGYFNNNDIESLPLDERISLAHKIDSGEINPLNGFDELPDNTDILLKAAHLLRLAGLSNTANDLLVYVYRNSLNNILEPKIMMSVISNEVKVEISSINRKNASGTKNKYHDEALNIMSNTWAKYPLASKNRMKEKLIEHFGKDRSGKNKISDSSIKRWIKAHNLGPLREVRPPIDFSLVIGS</sequence>
<organism evidence="1 2">
    <name type="scientific">Yersinia intermedia</name>
    <dbReference type="NCBI Taxonomy" id="631"/>
    <lineage>
        <taxon>Bacteria</taxon>
        <taxon>Pseudomonadati</taxon>
        <taxon>Pseudomonadota</taxon>
        <taxon>Gammaproteobacteria</taxon>
        <taxon>Enterobacterales</taxon>
        <taxon>Yersiniaceae</taxon>
        <taxon>Yersinia</taxon>
    </lineage>
</organism>